<evidence type="ECO:0000313" key="4">
    <source>
        <dbReference type="EMBL" id="PZD72936.1"/>
    </source>
</evidence>
<evidence type="ECO:0000256" key="2">
    <source>
        <dbReference type="SAM" id="MobiDB-lite"/>
    </source>
</evidence>
<dbReference type="SUPFAM" id="SSF53187">
    <property type="entry name" value="Zn-dependent exopeptidases"/>
    <property type="match status" value="1"/>
</dbReference>
<accession>A0A2W1JHX9</accession>
<sequence>MHQMLQLNRIKQLRVGLLLPGLWGGLLWCLPVDAAQLKSWRFDQTQNQLRFTTDQAVSPRVQLIPDPTRLVVDLPGVTLGRPTVTQNVGAQFRSVRVGQFDAQTARIVVELAPGYIVDPAQVKVEGNSPTNWSIKLPEPSVWQQNSAASSSPTIASPTEASPDLPEAPESGGSAPPPVAIANSAPTAAEPAPQTDTVAAANRTTIRDLVVTNDGFFFKTVGPKPDVKLRNSRDRETVTLEVKDAAFISELRQKIFKPRYHGVESITLQEGPDPGMALITMKVNSESRGWRASVSKFSGIVLSPKRKTAGTRKPPSASSLIPRPTRTADASKNGQLATIRAIDLGGDQLLIRADGQLSYTQGWEGSTYRITVRSAQIAPGLRAPQVGLGSSLSEVRILQQDPTTVTILAKPASGVRILGLRAFNAQSLLLQLARSGAPARIPTANRPATVSPTPRPLPAVQGRPVIVIDPGHGGKDPGAIGIGGLRETDVVLDISNQVARILQQQGVVVRMTRSNETFVSLQGRVAYAERARATAFVSIHANAISLSRPDVNGLETYHAPGARLGSRLARTIHNTILRNISMGSRGVRSARFYVLRKSSMPAVLVETGFLTGRDDNPRLRNPAWRTQMAQSIAQGVLNYLSGRYN</sequence>
<dbReference type="Proteomes" id="UP000248857">
    <property type="component" value="Unassembled WGS sequence"/>
</dbReference>
<feature type="region of interest" description="Disordered" evidence="2">
    <location>
        <begin position="143"/>
        <end position="194"/>
    </location>
</feature>
<feature type="region of interest" description="Disordered" evidence="2">
    <location>
        <begin position="304"/>
        <end position="331"/>
    </location>
</feature>
<dbReference type="AlphaFoldDB" id="A0A2W1JHX9"/>
<dbReference type="EMBL" id="PQWO01000007">
    <property type="protein sequence ID" value="PZD72936.1"/>
    <property type="molecule type" value="Genomic_DNA"/>
</dbReference>
<dbReference type="Gene3D" id="2.60.40.3500">
    <property type="match status" value="1"/>
</dbReference>
<dbReference type="InterPro" id="IPR021731">
    <property type="entry name" value="AMIN_dom"/>
</dbReference>
<dbReference type="GO" id="GO:0030288">
    <property type="term" value="C:outer membrane-bounded periplasmic space"/>
    <property type="evidence" value="ECO:0007669"/>
    <property type="project" value="TreeGrafter"/>
</dbReference>
<dbReference type="InterPro" id="IPR050695">
    <property type="entry name" value="N-acetylmuramoyl_amidase_3"/>
</dbReference>
<dbReference type="EC" id="3.5.1.28" evidence="4"/>
<dbReference type="RefSeq" id="WP_110986484.1">
    <property type="nucleotide sequence ID" value="NZ_CAWNWM010000007.1"/>
</dbReference>
<keyword evidence="1 4" id="KW-0378">Hydrolase</keyword>
<reference evidence="4 5" key="1">
    <citation type="journal article" date="2018" name="Sci. Rep.">
        <title>A novel species of the marine cyanobacterium Acaryochloris with a unique pigment content and lifestyle.</title>
        <authorList>
            <person name="Partensky F."/>
            <person name="Six C."/>
            <person name="Ratin M."/>
            <person name="Garczarek L."/>
            <person name="Vaulot D."/>
            <person name="Probert I."/>
            <person name="Calteau A."/>
            <person name="Gourvil P."/>
            <person name="Marie D."/>
            <person name="Grebert T."/>
            <person name="Bouchier C."/>
            <person name="Le Panse S."/>
            <person name="Gachenot M."/>
            <person name="Rodriguez F."/>
            <person name="Garrido J.L."/>
        </authorList>
    </citation>
    <scope>NUCLEOTIDE SEQUENCE [LARGE SCALE GENOMIC DNA]</scope>
    <source>
        <strain evidence="4 5">RCC1774</strain>
    </source>
</reference>
<gene>
    <name evidence="4" type="primary">lytC_2</name>
    <name evidence="4" type="ORF">C1752_02785</name>
</gene>
<evidence type="ECO:0000313" key="5">
    <source>
        <dbReference type="Proteomes" id="UP000248857"/>
    </source>
</evidence>
<protein>
    <submittedName>
        <fullName evidence="4">N-acetylmuramoyl-L-alanine amidase LytC</fullName>
        <ecNumber evidence="4">3.5.1.28</ecNumber>
    </submittedName>
</protein>
<feature type="domain" description="MurNAc-LAA" evidence="3">
    <location>
        <begin position="524"/>
        <end position="636"/>
    </location>
</feature>
<dbReference type="OrthoDB" id="9806267at2"/>
<evidence type="ECO:0000256" key="1">
    <source>
        <dbReference type="ARBA" id="ARBA00022801"/>
    </source>
</evidence>
<dbReference type="GO" id="GO:0008745">
    <property type="term" value="F:N-acetylmuramoyl-L-alanine amidase activity"/>
    <property type="evidence" value="ECO:0007669"/>
    <property type="project" value="UniProtKB-EC"/>
</dbReference>
<dbReference type="Pfam" id="PF11741">
    <property type="entry name" value="AMIN"/>
    <property type="match status" value="1"/>
</dbReference>
<dbReference type="SMART" id="SM00646">
    <property type="entry name" value="Ami_3"/>
    <property type="match status" value="1"/>
</dbReference>
<dbReference type="PANTHER" id="PTHR30404:SF0">
    <property type="entry name" value="N-ACETYLMURAMOYL-L-ALANINE AMIDASE AMIC"/>
    <property type="match status" value="1"/>
</dbReference>
<name>A0A2W1JHX9_9CYAN</name>
<dbReference type="GO" id="GO:0009253">
    <property type="term" value="P:peptidoglycan catabolic process"/>
    <property type="evidence" value="ECO:0007669"/>
    <property type="project" value="InterPro"/>
</dbReference>
<proteinExistence type="predicted"/>
<dbReference type="InterPro" id="IPR002508">
    <property type="entry name" value="MurNAc-LAA_cat"/>
</dbReference>
<dbReference type="Pfam" id="PF01520">
    <property type="entry name" value="Amidase_3"/>
    <property type="match status" value="1"/>
</dbReference>
<dbReference type="Gene3D" id="3.40.630.40">
    <property type="entry name" value="Zn-dependent exopeptidases"/>
    <property type="match status" value="1"/>
</dbReference>
<feature type="compositionally biased region" description="Low complexity" evidence="2">
    <location>
        <begin position="146"/>
        <end position="162"/>
    </location>
</feature>
<dbReference type="CDD" id="cd02696">
    <property type="entry name" value="MurNAc-LAA"/>
    <property type="match status" value="1"/>
</dbReference>
<evidence type="ECO:0000259" key="3">
    <source>
        <dbReference type="SMART" id="SM00646"/>
    </source>
</evidence>
<keyword evidence="5" id="KW-1185">Reference proteome</keyword>
<dbReference type="PANTHER" id="PTHR30404">
    <property type="entry name" value="N-ACETYLMURAMOYL-L-ALANINE AMIDASE"/>
    <property type="match status" value="1"/>
</dbReference>
<comment type="caution">
    <text evidence="4">The sequence shown here is derived from an EMBL/GenBank/DDBJ whole genome shotgun (WGS) entry which is preliminary data.</text>
</comment>
<organism evidence="4 5">
    <name type="scientific">Acaryochloris thomasi RCC1774</name>
    <dbReference type="NCBI Taxonomy" id="1764569"/>
    <lineage>
        <taxon>Bacteria</taxon>
        <taxon>Bacillati</taxon>
        <taxon>Cyanobacteriota</taxon>
        <taxon>Cyanophyceae</taxon>
        <taxon>Acaryochloridales</taxon>
        <taxon>Acaryochloridaceae</taxon>
        <taxon>Acaryochloris</taxon>
        <taxon>Acaryochloris thomasi</taxon>
    </lineage>
</organism>